<evidence type="ECO:0000313" key="3">
    <source>
        <dbReference type="Proteomes" id="UP000480943"/>
    </source>
</evidence>
<dbReference type="AlphaFoldDB" id="A0AAD3WZT2"/>
<reference evidence="2 3" key="1">
    <citation type="submission" date="2019-09" db="EMBL/GenBank/DDBJ databases">
        <title>Photobacterium damselae subsp. damselae CDC-2227-81, a human clinical isolate.</title>
        <authorList>
            <person name="Osorio C.R."/>
        </authorList>
    </citation>
    <scope>NUCLEOTIDE SEQUENCE [LARGE SCALE GENOMIC DNA]</scope>
    <source>
        <strain evidence="2 3">CDC-2227-81</strain>
    </source>
</reference>
<dbReference type="RefSeq" id="WP_151182604.1">
    <property type="nucleotide sequence ID" value="NZ_VZUQ01000044.1"/>
</dbReference>
<evidence type="ECO:0000313" key="2">
    <source>
        <dbReference type="EMBL" id="KAB1182438.1"/>
    </source>
</evidence>
<gene>
    <name evidence="2" type="ORF">F6450_06910</name>
</gene>
<name>A0AAD3WZT2_PHODD</name>
<organism evidence="2 3">
    <name type="scientific">Photobacterium damselae subsp. damselae</name>
    <name type="common">Listonella damsela</name>
    <dbReference type="NCBI Taxonomy" id="85581"/>
    <lineage>
        <taxon>Bacteria</taxon>
        <taxon>Pseudomonadati</taxon>
        <taxon>Pseudomonadota</taxon>
        <taxon>Gammaproteobacteria</taxon>
        <taxon>Vibrionales</taxon>
        <taxon>Vibrionaceae</taxon>
        <taxon>Photobacterium</taxon>
    </lineage>
</organism>
<evidence type="ECO:0000256" key="1">
    <source>
        <dbReference type="SAM" id="SignalP"/>
    </source>
</evidence>
<protein>
    <submittedName>
        <fullName evidence="2">Uncharacterized protein</fullName>
    </submittedName>
</protein>
<feature type="signal peptide" evidence="1">
    <location>
        <begin position="1"/>
        <end position="22"/>
    </location>
</feature>
<dbReference type="EMBL" id="VZUQ01000044">
    <property type="protein sequence ID" value="KAB1182438.1"/>
    <property type="molecule type" value="Genomic_DNA"/>
</dbReference>
<feature type="chain" id="PRO_5042066033" evidence="1">
    <location>
        <begin position="23"/>
        <end position="172"/>
    </location>
</feature>
<proteinExistence type="predicted"/>
<dbReference type="Proteomes" id="UP000480943">
    <property type="component" value="Unassembled WGS sequence"/>
</dbReference>
<comment type="caution">
    <text evidence="2">The sequence shown here is derived from an EMBL/GenBank/DDBJ whole genome shotgun (WGS) entry which is preliminary data.</text>
</comment>
<sequence length="172" mass="17986">MKKTMTTLAIAGLCAMSAGAFAASNPQANVQWFGTVPGVIPGSDLTITGANGQEILDGVLMIENNGSFVSQDKVTLEAHAYTPEDVDAGTPAVIGDLVDAKWSLENVSVIPGSYNSDNIKVSFNNQEVAVNSELPTAEDVVYLTVKHDSENTDVTPGEQVRVTTTIMAKAAA</sequence>
<accession>A0AAD3WZT2</accession>
<keyword evidence="1" id="KW-0732">Signal</keyword>